<dbReference type="EMBL" id="JAZHPZ010000006">
    <property type="protein sequence ID" value="MEF2966866.1"/>
    <property type="molecule type" value="Genomic_DNA"/>
</dbReference>
<name>A0ABU7VT15_9BACL</name>
<dbReference type="RefSeq" id="WP_331847091.1">
    <property type="nucleotide sequence ID" value="NZ_JAZHPZ010000006.1"/>
</dbReference>
<proteinExistence type="predicted"/>
<dbReference type="Proteomes" id="UP001306950">
    <property type="component" value="Unassembled WGS sequence"/>
</dbReference>
<evidence type="ECO:0000313" key="2">
    <source>
        <dbReference type="Proteomes" id="UP001306950"/>
    </source>
</evidence>
<protein>
    <submittedName>
        <fullName evidence="1">Uncharacterized protein</fullName>
    </submittedName>
</protein>
<sequence>MSHVAEDRDVMLNPSRPSVMAVTESHSLKISPSAFRLTISPCQRPADLRLSQNAC</sequence>
<reference evidence="1 2" key="1">
    <citation type="submission" date="2024-02" db="EMBL/GenBank/DDBJ databases">
        <title>A nitrogen-fixing paenibacillus bacterium.</title>
        <authorList>
            <person name="Zhang W.L."/>
            <person name="Chen S.F."/>
        </authorList>
    </citation>
    <scope>NUCLEOTIDE SEQUENCE [LARGE SCALE GENOMIC DNA]</scope>
    <source>
        <strain evidence="1 2">M1</strain>
    </source>
</reference>
<gene>
    <name evidence="1" type="ORF">V3851_13570</name>
</gene>
<evidence type="ECO:0000313" key="1">
    <source>
        <dbReference type="EMBL" id="MEF2966866.1"/>
    </source>
</evidence>
<accession>A0ABU7VT15</accession>
<keyword evidence="2" id="KW-1185">Reference proteome</keyword>
<comment type="caution">
    <text evidence="1">The sequence shown here is derived from an EMBL/GenBank/DDBJ whole genome shotgun (WGS) entry which is preliminary data.</text>
</comment>
<organism evidence="1 2">
    <name type="scientific">Paenibacillus haidiansis</name>
    <dbReference type="NCBI Taxonomy" id="1574488"/>
    <lineage>
        <taxon>Bacteria</taxon>
        <taxon>Bacillati</taxon>
        <taxon>Bacillota</taxon>
        <taxon>Bacilli</taxon>
        <taxon>Bacillales</taxon>
        <taxon>Paenibacillaceae</taxon>
        <taxon>Paenibacillus</taxon>
    </lineage>
</organism>